<protein>
    <submittedName>
        <fullName evidence="3">Uncharacterized protein</fullName>
    </submittedName>
</protein>
<evidence type="ECO:0000256" key="2">
    <source>
        <dbReference type="SAM" id="SignalP"/>
    </source>
</evidence>
<evidence type="ECO:0000313" key="4">
    <source>
        <dbReference type="Proteomes" id="UP000095767"/>
    </source>
</evidence>
<dbReference type="PANTHER" id="PTHR36312">
    <property type="entry name" value="THIONIN-LIKE PROTEIN 1"/>
    <property type="match status" value="1"/>
</dbReference>
<dbReference type="PANTHER" id="PTHR36312:SF1">
    <property type="entry name" value="OS01G0594500 PROTEIN"/>
    <property type="match status" value="1"/>
</dbReference>
<evidence type="ECO:0000256" key="1">
    <source>
        <dbReference type="SAM" id="MobiDB-lite"/>
    </source>
</evidence>
<evidence type="ECO:0000313" key="3">
    <source>
        <dbReference type="EMBL" id="OEL35237.1"/>
    </source>
</evidence>
<dbReference type="OrthoDB" id="688747at2759"/>
<dbReference type="InterPro" id="IPR038975">
    <property type="entry name" value="THNL"/>
</dbReference>
<sequence>MAAAKLAVVVAAVAVVVAAALPMLAAGAYADCFDYCFKDCIAKDRSMRDYCNYACDKTCAPDDALKRRPVAAAGGLAMACQVDCVRKSCHGVRADGEDMVACYGQCYDGCPIGPGLPRPLRAGKGVVRAAALPDHPFHEKQDGVGSAALPGSPYHEKQDADWSTALPGSPYQEKQDGVRPAALPDHPFHEKQDAVWPAALPDHPFHEKQDGVGHQAWGHVHP</sequence>
<keyword evidence="4" id="KW-1185">Reference proteome</keyword>
<feature type="chain" id="PRO_5009189146" evidence="2">
    <location>
        <begin position="31"/>
        <end position="222"/>
    </location>
</feature>
<proteinExistence type="predicted"/>
<keyword evidence="2" id="KW-0732">Signal</keyword>
<feature type="region of interest" description="Disordered" evidence="1">
    <location>
        <begin position="201"/>
        <end position="222"/>
    </location>
</feature>
<feature type="signal peptide" evidence="2">
    <location>
        <begin position="1"/>
        <end position="30"/>
    </location>
</feature>
<name>A0A1E5WCX2_9POAL</name>
<dbReference type="Proteomes" id="UP000095767">
    <property type="component" value="Unassembled WGS sequence"/>
</dbReference>
<accession>A0A1E5WCX2</accession>
<reference evidence="3 4" key="1">
    <citation type="submission" date="2016-09" db="EMBL/GenBank/DDBJ databases">
        <title>The draft genome of Dichanthelium oligosanthes: A C3 panicoid grass species.</title>
        <authorList>
            <person name="Studer A.J."/>
            <person name="Schnable J.C."/>
            <person name="Brutnell T.P."/>
        </authorList>
    </citation>
    <scope>NUCLEOTIDE SEQUENCE [LARGE SCALE GENOMIC DNA]</scope>
    <source>
        <strain evidence="4">cv. Kellogg 1175</strain>
        <tissue evidence="3">Leaf</tissue>
    </source>
</reference>
<dbReference type="AlphaFoldDB" id="A0A1E5WCX2"/>
<comment type="caution">
    <text evidence="3">The sequence shown here is derived from an EMBL/GenBank/DDBJ whole genome shotgun (WGS) entry which is preliminary data.</text>
</comment>
<feature type="region of interest" description="Disordered" evidence="1">
    <location>
        <begin position="136"/>
        <end position="186"/>
    </location>
</feature>
<gene>
    <name evidence="3" type="ORF">BAE44_0003746</name>
</gene>
<dbReference type="EMBL" id="LWDX02012890">
    <property type="protein sequence ID" value="OEL35237.1"/>
    <property type="molecule type" value="Genomic_DNA"/>
</dbReference>
<organism evidence="3 4">
    <name type="scientific">Dichanthelium oligosanthes</name>
    <dbReference type="NCBI Taxonomy" id="888268"/>
    <lineage>
        <taxon>Eukaryota</taxon>
        <taxon>Viridiplantae</taxon>
        <taxon>Streptophyta</taxon>
        <taxon>Embryophyta</taxon>
        <taxon>Tracheophyta</taxon>
        <taxon>Spermatophyta</taxon>
        <taxon>Magnoliopsida</taxon>
        <taxon>Liliopsida</taxon>
        <taxon>Poales</taxon>
        <taxon>Poaceae</taxon>
        <taxon>PACMAD clade</taxon>
        <taxon>Panicoideae</taxon>
        <taxon>Panicodae</taxon>
        <taxon>Paniceae</taxon>
        <taxon>Dichantheliinae</taxon>
        <taxon>Dichanthelium</taxon>
    </lineage>
</organism>